<keyword evidence="3" id="KW-1003">Cell membrane</keyword>
<dbReference type="InterPro" id="IPR023298">
    <property type="entry name" value="ATPase_P-typ_TM_dom_sf"/>
</dbReference>
<evidence type="ECO:0000256" key="8">
    <source>
        <dbReference type="ARBA" id="ARBA00022989"/>
    </source>
</evidence>
<feature type="transmembrane region" description="Helical" evidence="11">
    <location>
        <begin position="279"/>
        <end position="305"/>
    </location>
</feature>
<evidence type="ECO:0000256" key="1">
    <source>
        <dbReference type="ARBA" id="ARBA00004651"/>
    </source>
</evidence>
<dbReference type="SFLD" id="SFLDG00002">
    <property type="entry name" value="C1.7:_P-type_atpase_like"/>
    <property type="match status" value="1"/>
</dbReference>
<keyword evidence="5" id="KW-0547">Nucleotide-binding</keyword>
<feature type="transmembrane region" description="Helical" evidence="11">
    <location>
        <begin position="790"/>
        <end position="810"/>
    </location>
</feature>
<keyword evidence="9 11" id="KW-0472">Membrane</keyword>
<dbReference type="SMART" id="SM00831">
    <property type="entry name" value="Cation_ATPase_N"/>
    <property type="match status" value="1"/>
</dbReference>
<dbReference type="SUPFAM" id="SSF56784">
    <property type="entry name" value="HAD-like"/>
    <property type="match status" value="1"/>
</dbReference>
<dbReference type="Gene3D" id="2.70.150.10">
    <property type="entry name" value="Calcium-transporting ATPase, cytoplasmic transduction domain A"/>
    <property type="match status" value="1"/>
</dbReference>
<feature type="transmembrane region" description="Helical" evidence="11">
    <location>
        <begin position="686"/>
        <end position="707"/>
    </location>
</feature>
<feature type="domain" description="Cation-transporting P-type ATPase N-terminal" evidence="12">
    <location>
        <begin position="12"/>
        <end position="86"/>
    </location>
</feature>
<proteinExistence type="inferred from homology"/>
<keyword evidence="8 11" id="KW-1133">Transmembrane helix</keyword>
<name>A0ABY5M4R4_9ACTN</name>
<feature type="transmembrane region" description="Helical" evidence="11">
    <location>
        <begin position="90"/>
        <end position="106"/>
    </location>
</feature>
<evidence type="ECO:0000313" key="13">
    <source>
        <dbReference type="EMBL" id="UUP12039.1"/>
    </source>
</evidence>
<dbReference type="InterPro" id="IPR018303">
    <property type="entry name" value="ATPase_P-typ_P_site"/>
</dbReference>
<dbReference type="SUPFAM" id="SSF81660">
    <property type="entry name" value="Metal cation-transporting ATPase, ATP-binding domain N"/>
    <property type="match status" value="1"/>
</dbReference>
<dbReference type="Pfam" id="PF00689">
    <property type="entry name" value="Cation_ATPase_C"/>
    <property type="match status" value="1"/>
</dbReference>
<dbReference type="SFLD" id="SFLDF00027">
    <property type="entry name" value="p-type_atpase"/>
    <property type="match status" value="1"/>
</dbReference>
<dbReference type="InterPro" id="IPR036412">
    <property type="entry name" value="HAD-like_sf"/>
</dbReference>
<dbReference type="PANTHER" id="PTHR43294:SF21">
    <property type="entry name" value="CATION TRANSPORTING ATPASE"/>
    <property type="match status" value="1"/>
</dbReference>
<dbReference type="PRINTS" id="PR00119">
    <property type="entry name" value="CATATPASE"/>
</dbReference>
<dbReference type="InterPro" id="IPR006068">
    <property type="entry name" value="ATPase_P-typ_cation-transptr_C"/>
</dbReference>
<dbReference type="InterPro" id="IPR023214">
    <property type="entry name" value="HAD_sf"/>
</dbReference>
<accession>A0ABY5M4R4</accession>
<dbReference type="Pfam" id="PF00122">
    <property type="entry name" value="E1-E2_ATPase"/>
    <property type="match status" value="1"/>
</dbReference>
<dbReference type="InterPro" id="IPR059000">
    <property type="entry name" value="ATPase_P-type_domA"/>
</dbReference>
<dbReference type="Gene3D" id="1.20.1110.10">
    <property type="entry name" value="Calcium-transporting ATPase, transmembrane domain"/>
    <property type="match status" value="1"/>
</dbReference>
<evidence type="ECO:0000256" key="6">
    <source>
        <dbReference type="ARBA" id="ARBA00022840"/>
    </source>
</evidence>
<dbReference type="Pfam" id="PF08282">
    <property type="entry name" value="Hydrolase_3"/>
    <property type="match status" value="1"/>
</dbReference>
<feature type="transmembrane region" description="Helical" evidence="11">
    <location>
        <begin position="66"/>
        <end position="84"/>
    </location>
</feature>
<dbReference type="InterPro" id="IPR044492">
    <property type="entry name" value="P_typ_ATPase_HD_dom"/>
</dbReference>
<keyword evidence="6" id="KW-0067">ATP-binding</keyword>
<comment type="subcellular location">
    <subcellularLocation>
        <location evidence="1">Cell membrane</location>
        <topology evidence="1">Multi-pass membrane protein</topology>
    </subcellularLocation>
</comment>
<dbReference type="Gene3D" id="3.40.1110.10">
    <property type="entry name" value="Calcium-transporting ATPase, cytoplasmic domain N"/>
    <property type="match status" value="1"/>
</dbReference>
<dbReference type="RefSeq" id="WP_232399525.1">
    <property type="nucleotide sequence ID" value="NZ_CP102173.1"/>
</dbReference>
<dbReference type="InterPro" id="IPR023299">
    <property type="entry name" value="ATPase_P-typ_cyto_dom_N"/>
</dbReference>
<evidence type="ECO:0000313" key="14">
    <source>
        <dbReference type="Proteomes" id="UP001316184"/>
    </source>
</evidence>
<evidence type="ECO:0000256" key="5">
    <source>
        <dbReference type="ARBA" id="ARBA00022741"/>
    </source>
</evidence>
<dbReference type="EMBL" id="CP102173">
    <property type="protein sequence ID" value="UUP12039.1"/>
    <property type="molecule type" value="Genomic_DNA"/>
</dbReference>
<feature type="transmembrane region" description="Helical" evidence="11">
    <location>
        <begin position="822"/>
        <end position="842"/>
    </location>
</feature>
<dbReference type="Pfam" id="PF00690">
    <property type="entry name" value="Cation_ATPase_N"/>
    <property type="match status" value="1"/>
</dbReference>
<evidence type="ECO:0000256" key="2">
    <source>
        <dbReference type="ARBA" id="ARBA00005675"/>
    </source>
</evidence>
<dbReference type="InterPro" id="IPR004014">
    <property type="entry name" value="ATPase_P-typ_cation-transptr_N"/>
</dbReference>
<feature type="transmembrane region" description="Helical" evidence="11">
    <location>
        <begin position="254"/>
        <end position="273"/>
    </location>
</feature>
<dbReference type="InterPro" id="IPR008250">
    <property type="entry name" value="ATPase_P-typ_transduc_dom_A_sf"/>
</dbReference>
<evidence type="ECO:0000256" key="7">
    <source>
        <dbReference type="ARBA" id="ARBA00022967"/>
    </source>
</evidence>
<dbReference type="PANTHER" id="PTHR43294">
    <property type="entry name" value="SODIUM/POTASSIUM-TRANSPORTING ATPASE SUBUNIT ALPHA"/>
    <property type="match status" value="1"/>
</dbReference>
<organism evidence="13 14">
    <name type="scientific">Aeromicrobium wangtongii</name>
    <dbReference type="NCBI Taxonomy" id="2969247"/>
    <lineage>
        <taxon>Bacteria</taxon>
        <taxon>Bacillati</taxon>
        <taxon>Actinomycetota</taxon>
        <taxon>Actinomycetes</taxon>
        <taxon>Propionibacteriales</taxon>
        <taxon>Nocardioidaceae</taxon>
        <taxon>Aeromicrobium</taxon>
    </lineage>
</organism>
<gene>
    <name evidence="13" type="ORF">NQV15_09200</name>
</gene>
<evidence type="ECO:0000256" key="3">
    <source>
        <dbReference type="ARBA" id="ARBA00022475"/>
    </source>
</evidence>
<evidence type="ECO:0000256" key="9">
    <source>
        <dbReference type="ARBA" id="ARBA00023136"/>
    </source>
</evidence>
<evidence type="ECO:0000259" key="12">
    <source>
        <dbReference type="SMART" id="SM00831"/>
    </source>
</evidence>
<sequence>MALGAAQDDAQTFHDLTAHETVLQLGTDHLTGLSGQEAERRLGVQGPNSLPAERGEGPVRRFARQLNSPLIYVLIASGIITLLLGEKVDSTVIFAVVLVNAVVGFVQESKAESALEALRSMVHTDATVIRDGVQRSIPSEEIVPGDLVLLEAGDRVPADLRLIEENQLRTDESALTGESLPVEKNHHLLAAGAVIADRVNMGYSGTLVTNGSGRGIAVATGTHTEIGKIHGLVGSADAVETPLTRKLSKFSMQLTILILGLAVLAFIVGVARGESASDMFVAVVALAVGAIPEGLPAAVAITLAIGVSRMAQRRAVIRRLPVVETLGSATVICSDKTGTLTENRMTVQGIWTADGTLAQIGDGVDSLGPDPTGAARCCLVVGANCNDAWLGEAGETLGDPTETAMLVVAQQHGVIPRGLERVAALPFSSERQYMATVHVDPSTGGQLLMVKGAVERVLEVSAWQMTASGTTEAIDPTAVHEAAEDLARQGMRVLATAVQRDPDDDVIDRLMAGDAGGMIFTGLQAMIDPPRSTAADAVASCHAAGLSVKMITGDHATTAAAIARRIGILPPSEDGGVLVGNELERIDDTDLPDAAERTSVFARVTPDQKLRLVRALQSRDHVVAMTGDGVNDAPALKQADIGVAMGVVGTEAAKDAADMVLTDDDFATIEAAVEEGRGVFDNLTKFIVWTLPTNLGEGLVILVAILLAAELPILPTQILWINMTTAVALGLTLAWEPKEPGIMERPPRNPHDPIVSRPMVVRTALVSALLLVGSWWVFRAEVDGGSSLEASRTAAVNVFVMVEAFYLFICRSLTRPSWRVGLLSNPYLVVGVTLQAIGQLALTYLPAMNTLFQTAPIGWDSWLRIVLVAIAMSLVVAIHKYLANGRRSGGQTV</sequence>
<dbReference type="PROSITE" id="PS00154">
    <property type="entry name" value="ATPASE_E1_E2"/>
    <property type="match status" value="1"/>
</dbReference>
<dbReference type="NCBIfam" id="TIGR01494">
    <property type="entry name" value="ATPase_P-type"/>
    <property type="match status" value="2"/>
</dbReference>
<dbReference type="SUPFAM" id="SSF81665">
    <property type="entry name" value="Calcium ATPase, transmembrane domain M"/>
    <property type="match status" value="1"/>
</dbReference>
<dbReference type="Gene3D" id="3.40.50.1000">
    <property type="entry name" value="HAD superfamily/HAD-like"/>
    <property type="match status" value="1"/>
</dbReference>
<keyword evidence="4 11" id="KW-0812">Transmembrane</keyword>
<keyword evidence="7" id="KW-1278">Translocase</keyword>
<dbReference type="PRINTS" id="PR00120">
    <property type="entry name" value="HATPASE"/>
</dbReference>
<dbReference type="InterPro" id="IPR050510">
    <property type="entry name" value="Cation_transp_ATPase_P-type"/>
</dbReference>
<comment type="similarity">
    <text evidence="2">Belongs to the cation transport ATPase (P-type) (TC 3.A.3) family. Type IIA subfamily.</text>
</comment>
<feature type="transmembrane region" description="Helical" evidence="11">
    <location>
        <begin position="719"/>
        <end position="738"/>
    </location>
</feature>
<dbReference type="Pfam" id="PF13246">
    <property type="entry name" value="Cation_ATPase"/>
    <property type="match status" value="1"/>
</dbReference>
<keyword evidence="14" id="KW-1185">Reference proteome</keyword>
<dbReference type="InterPro" id="IPR001757">
    <property type="entry name" value="P_typ_ATPase"/>
</dbReference>
<comment type="catalytic activity">
    <reaction evidence="10">
        <text>ATP + H2O = ADP + phosphate + H(+)</text>
        <dbReference type="Rhea" id="RHEA:13065"/>
        <dbReference type="ChEBI" id="CHEBI:15377"/>
        <dbReference type="ChEBI" id="CHEBI:15378"/>
        <dbReference type="ChEBI" id="CHEBI:30616"/>
        <dbReference type="ChEBI" id="CHEBI:43474"/>
        <dbReference type="ChEBI" id="CHEBI:456216"/>
    </reaction>
</comment>
<evidence type="ECO:0000256" key="10">
    <source>
        <dbReference type="ARBA" id="ARBA00049360"/>
    </source>
</evidence>
<feature type="transmembrane region" description="Helical" evidence="11">
    <location>
        <begin position="759"/>
        <end position="778"/>
    </location>
</feature>
<dbReference type="SUPFAM" id="SSF81653">
    <property type="entry name" value="Calcium ATPase, transduction domain A"/>
    <property type="match status" value="1"/>
</dbReference>
<evidence type="ECO:0000256" key="4">
    <source>
        <dbReference type="ARBA" id="ARBA00022692"/>
    </source>
</evidence>
<dbReference type="Proteomes" id="UP001316184">
    <property type="component" value="Chromosome"/>
</dbReference>
<evidence type="ECO:0000256" key="11">
    <source>
        <dbReference type="SAM" id="Phobius"/>
    </source>
</evidence>
<protein>
    <submittedName>
        <fullName evidence="13">HAD-IC family P-type ATPase</fullName>
    </submittedName>
</protein>
<dbReference type="SFLD" id="SFLDS00003">
    <property type="entry name" value="Haloacid_Dehalogenase"/>
    <property type="match status" value="1"/>
</dbReference>
<reference evidence="13 14" key="1">
    <citation type="submission" date="2022-08" db="EMBL/GenBank/DDBJ databases">
        <title>novel species in genus Aeromicrobium.</title>
        <authorList>
            <person name="Ye L."/>
        </authorList>
    </citation>
    <scope>NUCLEOTIDE SEQUENCE [LARGE SCALE GENOMIC DNA]</scope>
    <source>
        <strain evidence="14">zg-Y1379</strain>
    </source>
</reference>
<feature type="transmembrane region" description="Helical" evidence="11">
    <location>
        <begin position="862"/>
        <end position="882"/>
    </location>
</feature>